<keyword evidence="5" id="KW-0998">Cell outer membrane</keyword>
<keyword evidence="3 6" id="KW-0732">Signal</keyword>
<comment type="caution">
    <text evidence="9">The sequence shown here is derived from an EMBL/GenBank/DDBJ whole genome shotgun (WGS) entry which is preliminary data.</text>
</comment>
<comment type="subcellular location">
    <subcellularLocation>
        <location evidence="1">Cell outer membrane</location>
    </subcellularLocation>
</comment>
<evidence type="ECO:0000313" key="9">
    <source>
        <dbReference type="EMBL" id="TWF35236.1"/>
    </source>
</evidence>
<evidence type="ECO:0000259" key="8">
    <source>
        <dbReference type="Pfam" id="PF14322"/>
    </source>
</evidence>
<feature type="domain" description="SusD-like N-terminal" evidence="8">
    <location>
        <begin position="101"/>
        <end position="228"/>
    </location>
</feature>
<dbReference type="GO" id="GO:0009279">
    <property type="term" value="C:cell outer membrane"/>
    <property type="evidence" value="ECO:0007669"/>
    <property type="project" value="UniProtKB-SubCell"/>
</dbReference>
<dbReference type="RefSeq" id="WP_145673214.1">
    <property type="nucleotide sequence ID" value="NZ_VIWO01000009.1"/>
</dbReference>
<proteinExistence type="inferred from homology"/>
<name>A0A561PB25_9BACT</name>
<evidence type="ECO:0000256" key="4">
    <source>
        <dbReference type="ARBA" id="ARBA00023136"/>
    </source>
</evidence>
<dbReference type="AlphaFoldDB" id="A0A561PB25"/>
<protein>
    <submittedName>
        <fullName evidence="9">Putative outer membrane starch-binding protein</fullName>
    </submittedName>
</protein>
<evidence type="ECO:0000256" key="5">
    <source>
        <dbReference type="ARBA" id="ARBA00023237"/>
    </source>
</evidence>
<feature type="chain" id="PRO_5022166263" evidence="6">
    <location>
        <begin position="25"/>
        <end position="530"/>
    </location>
</feature>
<dbReference type="PROSITE" id="PS51257">
    <property type="entry name" value="PROKAR_LIPOPROTEIN"/>
    <property type="match status" value="1"/>
</dbReference>
<reference evidence="9 10" key="1">
    <citation type="submission" date="2019-06" db="EMBL/GenBank/DDBJ databases">
        <title>Sorghum-associated microbial communities from plants grown in Nebraska, USA.</title>
        <authorList>
            <person name="Schachtman D."/>
        </authorList>
    </citation>
    <scope>NUCLEOTIDE SEQUENCE [LARGE SCALE GENOMIC DNA]</scope>
    <source>
        <strain evidence="9 10">1209</strain>
    </source>
</reference>
<evidence type="ECO:0000259" key="7">
    <source>
        <dbReference type="Pfam" id="PF07980"/>
    </source>
</evidence>
<dbReference type="SUPFAM" id="SSF48452">
    <property type="entry name" value="TPR-like"/>
    <property type="match status" value="1"/>
</dbReference>
<dbReference type="InterPro" id="IPR011990">
    <property type="entry name" value="TPR-like_helical_dom_sf"/>
</dbReference>
<dbReference type="Proteomes" id="UP000320811">
    <property type="component" value="Unassembled WGS sequence"/>
</dbReference>
<organism evidence="9 10">
    <name type="scientific">Chitinophaga polysaccharea</name>
    <dbReference type="NCBI Taxonomy" id="1293035"/>
    <lineage>
        <taxon>Bacteria</taxon>
        <taxon>Pseudomonadati</taxon>
        <taxon>Bacteroidota</taxon>
        <taxon>Chitinophagia</taxon>
        <taxon>Chitinophagales</taxon>
        <taxon>Chitinophagaceae</taxon>
        <taxon>Chitinophaga</taxon>
    </lineage>
</organism>
<dbReference type="OrthoDB" id="618454at2"/>
<comment type="similarity">
    <text evidence="2">Belongs to the SusD family.</text>
</comment>
<evidence type="ECO:0000256" key="1">
    <source>
        <dbReference type="ARBA" id="ARBA00004442"/>
    </source>
</evidence>
<dbReference type="EMBL" id="VIWO01000009">
    <property type="protein sequence ID" value="TWF35236.1"/>
    <property type="molecule type" value="Genomic_DNA"/>
</dbReference>
<dbReference type="Gene3D" id="1.25.40.390">
    <property type="match status" value="1"/>
</dbReference>
<keyword evidence="10" id="KW-1185">Reference proteome</keyword>
<keyword evidence="4" id="KW-0472">Membrane</keyword>
<dbReference type="Pfam" id="PF07980">
    <property type="entry name" value="SusD_RagB"/>
    <property type="match status" value="1"/>
</dbReference>
<evidence type="ECO:0000256" key="3">
    <source>
        <dbReference type="ARBA" id="ARBA00022729"/>
    </source>
</evidence>
<dbReference type="Pfam" id="PF14322">
    <property type="entry name" value="SusD-like_3"/>
    <property type="match status" value="1"/>
</dbReference>
<evidence type="ECO:0000256" key="6">
    <source>
        <dbReference type="SAM" id="SignalP"/>
    </source>
</evidence>
<feature type="signal peptide" evidence="6">
    <location>
        <begin position="1"/>
        <end position="24"/>
    </location>
</feature>
<dbReference type="InterPro" id="IPR012944">
    <property type="entry name" value="SusD_RagB_dom"/>
</dbReference>
<gene>
    <name evidence="9" type="ORF">FHW36_10922</name>
</gene>
<evidence type="ECO:0000313" key="10">
    <source>
        <dbReference type="Proteomes" id="UP000320811"/>
    </source>
</evidence>
<evidence type="ECO:0000256" key="2">
    <source>
        <dbReference type="ARBA" id="ARBA00006275"/>
    </source>
</evidence>
<dbReference type="InterPro" id="IPR033985">
    <property type="entry name" value="SusD-like_N"/>
</dbReference>
<sequence>MKNLKLYILVTALLSLMACKKSFLDTEDVTSATEQNFYKTPNDAWKALVGVYDGLQRVWSGGIAFPVASTVMSDEAFGGGGNADGFGFQMMDEFDKLRSPSDQDMFGDSWSLYYKAIYRANMLLSHLDGVNWGGNPGLRNTYEAETRFIRAYCYFDMVRLWGNVPLITKPTTDNVPQANADDVYKLIADDLKFAAANLAATSYGSQAASTHGRVTKWAAEALLGRVFLYYTGYYSKTDLVGAVSKAQALAYLEDVITNGGFGLVEKFANLWPAASLNNYVGEDNKETVFAIKYTFTSDWNGNSDGNNWMVMYGIRVQSIYPYGMGWGAATVNPKLWDAFAPNDSRRSASIISINDEKLNFQNIKDQREYTGYTIKKYTPMADEAGRSLAEKMGGTSFMISQYQDYVSIRYADVLLMAAELGAASAQSYFDDVRKRAFGAGFVQIPVNQANIMNERKLEFAAEGIRYWDLLRQGINVAASAIAESTTVQNGGVNTPKTILASKVMETKGLVQVPNTQITLSNNVLKQNAGW</sequence>
<accession>A0A561PB25</accession>
<feature type="domain" description="RagB/SusD" evidence="7">
    <location>
        <begin position="361"/>
        <end position="530"/>
    </location>
</feature>